<evidence type="ECO:0000256" key="1">
    <source>
        <dbReference type="ARBA" id="ARBA00001324"/>
    </source>
</evidence>
<gene>
    <name evidence="13" type="ORF">PG994_000724</name>
</gene>
<evidence type="ECO:0000259" key="11">
    <source>
        <dbReference type="Pfam" id="PF14683"/>
    </source>
</evidence>
<evidence type="ECO:0000256" key="10">
    <source>
        <dbReference type="SAM" id="SignalP"/>
    </source>
</evidence>
<dbReference type="CDD" id="cd10316">
    <property type="entry name" value="RGL4_M"/>
    <property type="match status" value="1"/>
</dbReference>
<sequence length="550" mass="61812">MIRSIILTSSCFAACVQLVFANRGLFLEQIDNTTWTFGNDLWNVTQEAVYASKLYFRGSELVGSATGHYMGYDGENNLVWTSAAITSRGEDYIDVGFSCEEGELHWVIFDCMSGAYQYFANRALPDLSILRTLWRLDPKLFLRGRTYQRDEPLPDFALYQNATKVQDETWQLANGSFITKYDFSDYVRERDFYGIYGPRFGSWYIHPGTDYYNSDHLSQTLTCATQRSPGHLPFPRGEKVAQLAGKVWGPWLWLLNDGTVEDASRQASEELAKWPYPWLKDPAYQSRGGVTGNLRLSDGRPASGAAVFMGDIDTTRRPSVQGKRYYYTTHAGHDGRFSLEHVRSGTYGLYAWSDGDTLGDVYTNFSKSGIDIAAGTITELCDLTWTVPDKVKRLFTIGDFDKKAIGFRNGGSPYQHGISNQSPANLKFTVGKSTTSEWHYAQALVGTWAIEFDLGQQTLMLGGDGDDSATLSLSFAGYSQSTAMNVTINDQLLGDPSLYRSGKTSGEWRFVQYSIPRAALKEGLNTLGFTVTRYTQWRGFMWDSIILEWT</sequence>
<name>A0ABR1X799_9PEZI</name>
<keyword evidence="14" id="KW-1185">Reference proteome</keyword>
<dbReference type="InterPro" id="IPR014718">
    <property type="entry name" value="GH-type_carb-bd"/>
</dbReference>
<evidence type="ECO:0000313" key="13">
    <source>
        <dbReference type="EMBL" id="KAK8091219.1"/>
    </source>
</evidence>
<organism evidence="13 14">
    <name type="scientific">Apiospora phragmitis</name>
    <dbReference type="NCBI Taxonomy" id="2905665"/>
    <lineage>
        <taxon>Eukaryota</taxon>
        <taxon>Fungi</taxon>
        <taxon>Dikarya</taxon>
        <taxon>Ascomycota</taxon>
        <taxon>Pezizomycotina</taxon>
        <taxon>Sordariomycetes</taxon>
        <taxon>Xylariomycetidae</taxon>
        <taxon>Amphisphaeriales</taxon>
        <taxon>Apiosporaceae</taxon>
        <taxon>Apiospora</taxon>
    </lineage>
</organism>
<evidence type="ECO:0000256" key="8">
    <source>
        <dbReference type="ARBA" id="ARBA00023277"/>
    </source>
</evidence>
<dbReference type="SUPFAM" id="SSF74650">
    <property type="entry name" value="Galactose mutarotase-like"/>
    <property type="match status" value="1"/>
</dbReference>
<dbReference type="EMBL" id="JAQQWL010000001">
    <property type="protein sequence ID" value="KAK8091219.1"/>
    <property type="molecule type" value="Genomic_DNA"/>
</dbReference>
<proteinExistence type="inferred from homology"/>
<protein>
    <recommendedName>
        <fullName evidence="4">rhamnogalacturonan endolyase</fullName>
        <ecNumber evidence="4">4.2.2.23</ecNumber>
    </recommendedName>
</protein>
<keyword evidence="5" id="KW-0964">Secreted</keyword>
<accession>A0ABR1X799</accession>
<evidence type="ECO:0000256" key="3">
    <source>
        <dbReference type="ARBA" id="ARBA00010418"/>
    </source>
</evidence>
<feature type="chain" id="PRO_5047324991" description="rhamnogalacturonan endolyase" evidence="10">
    <location>
        <begin position="22"/>
        <end position="550"/>
    </location>
</feature>
<dbReference type="RefSeq" id="XP_066722765.1">
    <property type="nucleotide sequence ID" value="XM_066852133.1"/>
</dbReference>
<dbReference type="Pfam" id="PF14686">
    <property type="entry name" value="fn3_3"/>
    <property type="match status" value="1"/>
</dbReference>
<dbReference type="Gene3D" id="2.70.98.10">
    <property type="match status" value="1"/>
</dbReference>
<comment type="caution">
    <text evidence="13">The sequence shown here is derived from an EMBL/GenBank/DDBJ whole genome shotgun (WGS) entry which is preliminary data.</text>
</comment>
<dbReference type="EC" id="4.2.2.23" evidence="4"/>
<dbReference type="Gene3D" id="2.60.120.260">
    <property type="entry name" value="Galactose-binding domain-like"/>
    <property type="match status" value="1"/>
</dbReference>
<dbReference type="InterPro" id="IPR013784">
    <property type="entry name" value="Carb-bd-like_fold"/>
</dbReference>
<dbReference type="SUPFAM" id="SSF49785">
    <property type="entry name" value="Galactose-binding domain-like"/>
    <property type="match status" value="1"/>
</dbReference>
<dbReference type="GeneID" id="92085196"/>
<keyword evidence="8" id="KW-0119">Carbohydrate metabolism</keyword>
<evidence type="ECO:0000256" key="7">
    <source>
        <dbReference type="ARBA" id="ARBA00023239"/>
    </source>
</evidence>
<feature type="domain" description="Rhamnogalacturonan lyase" evidence="12">
    <location>
        <begin position="298"/>
        <end position="378"/>
    </location>
</feature>
<keyword evidence="6 10" id="KW-0732">Signal</keyword>
<evidence type="ECO:0000259" key="12">
    <source>
        <dbReference type="Pfam" id="PF14686"/>
    </source>
</evidence>
<evidence type="ECO:0000256" key="6">
    <source>
        <dbReference type="ARBA" id="ARBA00022729"/>
    </source>
</evidence>
<comment type="catalytic activity">
    <reaction evidence="1">
        <text>Endotype eliminative cleavage of L-alpha-rhamnopyranosyl-(1-&gt;4)-alpha-D-galactopyranosyluronic acid bonds of rhamnogalacturonan I domains in ramified hairy regions of pectin leaving L-rhamnopyranose at the reducing end and 4-deoxy-4,5-unsaturated D-galactopyranosyluronic acid at the non-reducing end.</text>
        <dbReference type="EC" id="4.2.2.23"/>
    </reaction>
</comment>
<dbReference type="Gene3D" id="2.60.40.1120">
    <property type="entry name" value="Carboxypeptidase-like, regulatory domain"/>
    <property type="match status" value="1"/>
</dbReference>
<evidence type="ECO:0000256" key="9">
    <source>
        <dbReference type="ARBA" id="ARBA00023326"/>
    </source>
</evidence>
<evidence type="ECO:0000256" key="5">
    <source>
        <dbReference type="ARBA" id="ARBA00022525"/>
    </source>
</evidence>
<dbReference type="PANTHER" id="PTHR32018:SF1">
    <property type="entry name" value="RHAMNOGALACTURONAN ENDOLYASE"/>
    <property type="match status" value="1"/>
</dbReference>
<dbReference type="Proteomes" id="UP001480595">
    <property type="component" value="Unassembled WGS sequence"/>
</dbReference>
<evidence type="ECO:0000313" key="14">
    <source>
        <dbReference type="Proteomes" id="UP001480595"/>
    </source>
</evidence>
<dbReference type="InterPro" id="IPR011013">
    <property type="entry name" value="Gal_mutarotase_sf_dom"/>
</dbReference>
<comment type="similarity">
    <text evidence="3">Belongs to the polysaccharide lyase 4 family.</text>
</comment>
<dbReference type="GO" id="GO:0016829">
    <property type="term" value="F:lyase activity"/>
    <property type="evidence" value="ECO:0007669"/>
    <property type="project" value="UniProtKB-KW"/>
</dbReference>
<evidence type="ECO:0000256" key="2">
    <source>
        <dbReference type="ARBA" id="ARBA00004613"/>
    </source>
</evidence>
<dbReference type="InterPro" id="IPR008979">
    <property type="entry name" value="Galactose-bd-like_sf"/>
</dbReference>
<keyword evidence="9" id="KW-0624">Polysaccharide degradation</keyword>
<dbReference type="InterPro" id="IPR029413">
    <property type="entry name" value="RG-lyase_II"/>
</dbReference>
<dbReference type="SUPFAM" id="SSF49452">
    <property type="entry name" value="Starch-binding domain-like"/>
    <property type="match status" value="1"/>
</dbReference>
<feature type="signal peptide" evidence="10">
    <location>
        <begin position="1"/>
        <end position="21"/>
    </location>
</feature>
<dbReference type="PANTHER" id="PTHR32018">
    <property type="entry name" value="RHAMNOGALACTURONATE LYASE FAMILY PROTEIN"/>
    <property type="match status" value="1"/>
</dbReference>
<reference evidence="13 14" key="1">
    <citation type="submission" date="2023-01" db="EMBL/GenBank/DDBJ databases">
        <title>Analysis of 21 Apiospora genomes using comparative genomics revels a genus with tremendous synthesis potential of carbohydrate active enzymes and secondary metabolites.</title>
        <authorList>
            <person name="Sorensen T."/>
        </authorList>
    </citation>
    <scope>NUCLEOTIDE SEQUENCE [LARGE SCALE GENOMIC DNA]</scope>
    <source>
        <strain evidence="13 14">CBS 135458</strain>
    </source>
</reference>
<dbReference type="InterPro" id="IPR029411">
    <property type="entry name" value="RG-lyase_III"/>
</dbReference>
<keyword evidence="7 13" id="KW-0456">Lyase</keyword>
<feature type="domain" description="Rhamnogalacturonan lyase" evidence="11">
    <location>
        <begin position="394"/>
        <end position="547"/>
    </location>
</feature>
<dbReference type="Pfam" id="PF14683">
    <property type="entry name" value="CBM-like"/>
    <property type="match status" value="1"/>
</dbReference>
<comment type="subcellular location">
    <subcellularLocation>
        <location evidence="2">Secreted</location>
    </subcellularLocation>
</comment>
<dbReference type="InterPro" id="IPR051850">
    <property type="entry name" value="Polysacch_Lyase_4"/>
</dbReference>
<evidence type="ECO:0000256" key="4">
    <source>
        <dbReference type="ARBA" id="ARBA00012437"/>
    </source>
</evidence>